<evidence type="ECO:0000313" key="3">
    <source>
        <dbReference type="WBParaSite" id="PDA_v2.g1694.t1"/>
    </source>
</evidence>
<evidence type="ECO:0000313" key="2">
    <source>
        <dbReference type="Proteomes" id="UP000887578"/>
    </source>
</evidence>
<dbReference type="WBParaSite" id="PDA_v2.g1694.t1">
    <property type="protein sequence ID" value="PDA_v2.g1694.t1"/>
    <property type="gene ID" value="PDA_v2.g1694"/>
</dbReference>
<dbReference type="AlphaFoldDB" id="A0A914PFA4"/>
<feature type="compositionally biased region" description="Polar residues" evidence="1">
    <location>
        <begin position="109"/>
        <end position="124"/>
    </location>
</feature>
<proteinExistence type="predicted"/>
<sequence>MERNNNKNAIRNDPMLSDAEKLDIVLEGVLELENEMLLLRDSDIDQTTPNPLSFDSNSLPHSTLLQPPSITSECVEQIDSPRAVKKINVRPTKLSFPNKKQQKRERPQKSIQKSDNSMNASTPFSVTLQPSSVVILPELEQESFSRHIKKNKSLNFGKKRGRPPKNDDEENVDAITLRKRRYARKYQEEKRAELEKYEKLFHSLCYNLKNIDANNSKYNGILKLLEECDPEFKEMNRKN</sequence>
<dbReference type="Proteomes" id="UP000887578">
    <property type="component" value="Unplaced"/>
</dbReference>
<feature type="region of interest" description="Disordered" evidence="1">
    <location>
        <begin position="88"/>
        <end position="124"/>
    </location>
</feature>
<reference evidence="3" key="1">
    <citation type="submission" date="2022-11" db="UniProtKB">
        <authorList>
            <consortium name="WormBaseParasite"/>
        </authorList>
    </citation>
    <scope>IDENTIFICATION</scope>
</reference>
<name>A0A914PFA4_9BILA</name>
<keyword evidence="2" id="KW-1185">Reference proteome</keyword>
<protein>
    <submittedName>
        <fullName evidence="3">BZIP domain-containing protein</fullName>
    </submittedName>
</protein>
<evidence type="ECO:0000256" key="1">
    <source>
        <dbReference type="SAM" id="MobiDB-lite"/>
    </source>
</evidence>
<organism evidence="2 3">
    <name type="scientific">Panagrolaimus davidi</name>
    <dbReference type="NCBI Taxonomy" id="227884"/>
    <lineage>
        <taxon>Eukaryota</taxon>
        <taxon>Metazoa</taxon>
        <taxon>Ecdysozoa</taxon>
        <taxon>Nematoda</taxon>
        <taxon>Chromadorea</taxon>
        <taxon>Rhabditida</taxon>
        <taxon>Tylenchina</taxon>
        <taxon>Panagrolaimomorpha</taxon>
        <taxon>Panagrolaimoidea</taxon>
        <taxon>Panagrolaimidae</taxon>
        <taxon>Panagrolaimus</taxon>
    </lineage>
</organism>
<accession>A0A914PFA4</accession>